<organism evidence="2 3">
    <name type="scientific">Yoonia ponticola</name>
    <dbReference type="NCBI Taxonomy" id="1524255"/>
    <lineage>
        <taxon>Bacteria</taxon>
        <taxon>Pseudomonadati</taxon>
        <taxon>Pseudomonadota</taxon>
        <taxon>Alphaproteobacteria</taxon>
        <taxon>Rhodobacterales</taxon>
        <taxon>Paracoccaceae</taxon>
        <taxon>Yoonia</taxon>
    </lineage>
</organism>
<keyword evidence="1" id="KW-0732">Signal</keyword>
<feature type="signal peptide" evidence="1">
    <location>
        <begin position="1"/>
        <end position="24"/>
    </location>
</feature>
<reference evidence="2 3" key="1">
    <citation type="submission" date="2020-08" db="EMBL/GenBank/DDBJ databases">
        <title>Genomic Encyclopedia of Type Strains, Phase IV (KMG-IV): sequencing the most valuable type-strain genomes for metagenomic binning, comparative biology and taxonomic classification.</title>
        <authorList>
            <person name="Goeker M."/>
        </authorList>
    </citation>
    <scope>NUCLEOTIDE SEQUENCE [LARGE SCALE GENOMIC DNA]</scope>
    <source>
        <strain evidence="2 3">DSM 101064</strain>
    </source>
</reference>
<proteinExistence type="predicted"/>
<dbReference type="RefSeq" id="WP_183523804.1">
    <property type="nucleotide sequence ID" value="NZ_JACIJM010000001.1"/>
</dbReference>
<protein>
    <recommendedName>
        <fullName evidence="4">DUF2125 domain-containing protein</fullName>
    </recommendedName>
</protein>
<evidence type="ECO:0000256" key="1">
    <source>
        <dbReference type="SAM" id="SignalP"/>
    </source>
</evidence>
<accession>A0A7W9BH85</accession>
<keyword evidence="3" id="KW-1185">Reference proteome</keyword>
<dbReference type="EMBL" id="JACIJM010000001">
    <property type="protein sequence ID" value="MBB5720450.1"/>
    <property type="molecule type" value="Genomic_DNA"/>
</dbReference>
<sequence>MLRRTLFGTTVLSASALLAHTAAADVTAADVWATYSASYEATGAQVIGTPAADGADTLVSDAALLYRFPFGAATLRIGLPEMRMTDESDGTVTISYPETIDVRFEFDAPSEGSGALTLSISQDNYQGSVSGVPDDMTFVQSADGVTIEVKDIDAPDAEVDFTFLAEGEGYTSTSHVVTGDLITTTTDLTTGAADIAYVLNDPEGAVMSNTGRFGANETSFETALPAGGSDVMNLSAALTAGAYLRGTAEGEGSSSETVTTIDGDIISEQTQTSGRTTSRFSIDEAGFDLFAEGESVDFKMLIPELFPFPMAGSIGAIAGGYKFPLLPSEDAQDVALRLDLTDLEISEDLWGLFDPNAELPRDPASINIDLAGTVISEIDALNFATLEAQMDQAEPPISLETLTINEISVAAIGASALATGSFLLDNADTATFGGFPRPEGSAILNVTGANALIDRLVAFGVIPEEQAGMARLGMGFIAKSTGEDSFESRLDVNEEGHVMVNGQRMR</sequence>
<comment type="caution">
    <text evidence="2">The sequence shown here is derived from an EMBL/GenBank/DDBJ whole genome shotgun (WGS) entry which is preliminary data.</text>
</comment>
<evidence type="ECO:0000313" key="2">
    <source>
        <dbReference type="EMBL" id="MBB5720450.1"/>
    </source>
</evidence>
<feature type="chain" id="PRO_5030607708" description="DUF2125 domain-containing protein" evidence="1">
    <location>
        <begin position="25"/>
        <end position="506"/>
    </location>
</feature>
<evidence type="ECO:0000313" key="3">
    <source>
        <dbReference type="Proteomes" id="UP000535415"/>
    </source>
</evidence>
<dbReference type="AlphaFoldDB" id="A0A7W9BH85"/>
<dbReference type="Pfam" id="PF09898">
    <property type="entry name" value="DUF2125"/>
    <property type="match status" value="1"/>
</dbReference>
<dbReference type="InterPro" id="IPR018666">
    <property type="entry name" value="DUF2125"/>
</dbReference>
<evidence type="ECO:0008006" key="4">
    <source>
        <dbReference type="Google" id="ProtNLM"/>
    </source>
</evidence>
<name>A0A7W9BH85_9RHOB</name>
<dbReference type="Proteomes" id="UP000535415">
    <property type="component" value="Unassembled WGS sequence"/>
</dbReference>
<gene>
    <name evidence="2" type="ORF">FHS72_000054</name>
</gene>